<evidence type="ECO:0000313" key="4">
    <source>
        <dbReference type="Proteomes" id="UP000283523"/>
    </source>
</evidence>
<dbReference type="GO" id="GO:0019748">
    <property type="term" value="P:secondary metabolic process"/>
    <property type="evidence" value="ECO:0007669"/>
    <property type="project" value="TreeGrafter"/>
</dbReference>
<comment type="caution">
    <text evidence="3">The sequence shown here is derived from an EMBL/GenBank/DDBJ whole genome shotgun (WGS) entry which is preliminary data.</text>
</comment>
<dbReference type="OrthoDB" id="9777673at2"/>
<dbReference type="PANTHER" id="PTHR21240:SF28">
    <property type="entry name" value="ISO-OROTATE DECARBOXYLASE (EUROFUNG)"/>
    <property type="match status" value="1"/>
</dbReference>
<dbReference type="PANTHER" id="PTHR21240">
    <property type="entry name" value="2-AMINO-3-CARBOXYLMUCONATE-6-SEMIALDEHYDE DECARBOXYLASE"/>
    <property type="match status" value="1"/>
</dbReference>
<protein>
    <submittedName>
        <fullName evidence="3">Amidohydrolase</fullName>
    </submittedName>
</protein>
<proteinExistence type="predicted"/>
<evidence type="ECO:0000313" key="3">
    <source>
        <dbReference type="EMBL" id="RIV17979.1"/>
    </source>
</evidence>
<evidence type="ECO:0000259" key="2">
    <source>
        <dbReference type="Pfam" id="PF04909"/>
    </source>
</evidence>
<dbReference type="GO" id="GO:0016831">
    <property type="term" value="F:carboxy-lyase activity"/>
    <property type="evidence" value="ECO:0007669"/>
    <property type="project" value="InterPro"/>
</dbReference>
<sequence>MIIDGDTHISPLPTGGNSITIDELLRRMDRAGVDKAITWIQPPYWRLTEDSNRYVYQATKDHPDRILGFGWADPNCGVQYALDETRRCIEEYGFYGVKMNGAQNDFFIDDPKLAMPVIEYMATTGKMMAFHIGGDSPEHTHPFRLAKIARLFPAMQIFNVHMGGAHFHDFGNACIELTQECPNVTIIGSVIRCQPLLKAVKTLGANRVCYGSDTPFELMHVEVAKYNALLDGEVTEDEKALIMGENIARLFGLTPLPTTVSADVQTVIA</sequence>
<keyword evidence="4" id="KW-1185">Reference proteome</keyword>
<keyword evidence="3" id="KW-0378">Hydrolase</keyword>
<name>A0A418LXK1_9BACT</name>
<dbReference type="InterPro" id="IPR032465">
    <property type="entry name" value="ACMSD"/>
</dbReference>
<dbReference type="InterPro" id="IPR006680">
    <property type="entry name" value="Amidohydro-rel"/>
</dbReference>
<organism evidence="3 4">
    <name type="scientific">Fibrisoma montanum</name>
    <dbReference type="NCBI Taxonomy" id="2305895"/>
    <lineage>
        <taxon>Bacteria</taxon>
        <taxon>Pseudomonadati</taxon>
        <taxon>Bacteroidota</taxon>
        <taxon>Cytophagia</taxon>
        <taxon>Cytophagales</taxon>
        <taxon>Spirosomataceae</taxon>
        <taxon>Fibrisoma</taxon>
    </lineage>
</organism>
<dbReference type="InterPro" id="IPR032466">
    <property type="entry name" value="Metal_Hydrolase"/>
</dbReference>
<keyword evidence="1" id="KW-0456">Lyase</keyword>
<dbReference type="AlphaFoldDB" id="A0A418LXK1"/>
<dbReference type="Pfam" id="PF04909">
    <property type="entry name" value="Amidohydro_2"/>
    <property type="match status" value="1"/>
</dbReference>
<dbReference type="Gene3D" id="3.20.20.140">
    <property type="entry name" value="Metal-dependent hydrolases"/>
    <property type="match status" value="1"/>
</dbReference>
<dbReference type="SUPFAM" id="SSF51556">
    <property type="entry name" value="Metallo-dependent hydrolases"/>
    <property type="match status" value="1"/>
</dbReference>
<dbReference type="Proteomes" id="UP000283523">
    <property type="component" value="Unassembled WGS sequence"/>
</dbReference>
<dbReference type="GO" id="GO:0016787">
    <property type="term" value="F:hydrolase activity"/>
    <property type="evidence" value="ECO:0007669"/>
    <property type="project" value="UniProtKB-KW"/>
</dbReference>
<feature type="domain" description="Amidohydrolase-related" evidence="2">
    <location>
        <begin position="48"/>
        <end position="253"/>
    </location>
</feature>
<dbReference type="GO" id="GO:0005737">
    <property type="term" value="C:cytoplasm"/>
    <property type="evidence" value="ECO:0007669"/>
    <property type="project" value="TreeGrafter"/>
</dbReference>
<reference evidence="3 4" key="1">
    <citation type="submission" date="2018-08" db="EMBL/GenBank/DDBJ databases">
        <title>Fibrisoma montanum sp. nov., isolated from Danxia mountain soil.</title>
        <authorList>
            <person name="Huang Y."/>
        </authorList>
    </citation>
    <scope>NUCLEOTIDE SEQUENCE [LARGE SCALE GENOMIC DNA]</scope>
    <source>
        <strain evidence="3 4">HYT19</strain>
    </source>
</reference>
<dbReference type="EMBL" id="QXED01000014">
    <property type="protein sequence ID" value="RIV17979.1"/>
    <property type="molecule type" value="Genomic_DNA"/>
</dbReference>
<gene>
    <name evidence="3" type="ORF">DYU11_30190</name>
</gene>
<evidence type="ECO:0000256" key="1">
    <source>
        <dbReference type="ARBA" id="ARBA00023239"/>
    </source>
</evidence>
<accession>A0A418LXK1</accession>